<evidence type="ECO:0000313" key="2">
    <source>
        <dbReference type="EMBL" id="VDK25108.1"/>
    </source>
</evidence>
<reference evidence="2 3" key="2">
    <citation type="submission" date="2018-11" db="EMBL/GenBank/DDBJ databases">
        <authorList>
            <consortium name="Pathogen Informatics"/>
        </authorList>
    </citation>
    <scope>NUCLEOTIDE SEQUENCE [LARGE SCALE GENOMIC DNA]</scope>
</reference>
<name>A0A0M3JCN4_ANISI</name>
<evidence type="ECO:0000313" key="3">
    <source>
        <dbReference type="Proteomes" id="UP000267096"/>
    </source>
</evidence>
<proteinExistence type="predicted"/>
<feature type="region of interest" description="Disordered" evidence="1">
    <location>
        <begin position="1"/>
        <end position="21"/>
    </location>
</feature>
<dbReference type="AlphaFoldDB" id="A0A0M3JCN4"/>
<accession>A0A0M3JCN4</accession>
<dbReference type="OrthoDB" id="5874817at2759"/>
<dbReference type="EMBL" id="UYRR01009823">
    <property type="protein sequence ID" value="VDK25108.1"/>
    <property type="molecule type" value="Genomic_DNA"/>
</dbReference>
<evidence type="ECO:0000256" key="1">
    <source>
        <dbReference type="SAM" id="MobiDB-lite"/>
    </source>
</evidence>
<keyword evidence="3" id="KW-1185">Reference proteome</keyword>
<gene>
    <name evidence="2" type="ORF">ASIM_LOCUS5171</name>
</gene>
<dbReference type="Proteomes" id="UP000267096">
    <property type="component" value="Unassembled WGS sequence"/>
</dbReference>
<dbReference type="WBParaSite" id="ASIM_0000536701-mRNA-1">
    <property type="protein sequence ID" value="ASIM_0000536701-mRNA-1"/>
    <property type="gene ID" value="ASIM_0000536701"/>
</dbReference>
<sequence length="122" mass="14283">MNFAKDKTNQIQDVVDKDKPHRQQCVHRRNRFIREPFDIDDLLGFDKENTFEDFEIRFAASARDKRPAAGKQASSPKKKRRVEHKKIWISELQVNNLRSLITVLDEINFFNIKSTPACLVGL</sequence>
<reference evidence="4" key="1">
    <citation type="submission" date="2017-02" db="UniProtKB">
        <authorList>
            <consortium name="WormBaseParasite"/>
        </authorList>
    </citation>
    <scope>IDENTIFICATION</scope>
</reference>
<evidence type="ECO:0000313" key="4">
    <source>
        <dbReference type="WBParaSite" id="ASIM_0000536701-mRNA-1"/>
    </source>
</evidence>
<organism evidence="4">
    <name type="scientific">Anisakis simplex</name>
    <name type="common">Herring worm</name>
    <dbReference type="NCBI Taxonomy" id="6269"/>
    <lineage>
        <taxon>Eukaryota</taxon>
        <taxon>Metazoa</taxon>
        <taxon>Ecdysozoa</taxon>
        <taxon>Nematoda</taxon>
        <taxon>Chromadorea</taxon>
        <taxon>Rhabditida</taxon>
        <taxon>Spirurina</taxon>
        <taxon>Ascaridomorpha</taxon>
        <taxon>Ascaridoidea</taxon>
        <taxon>Anisakidae</taxon>
        <taxon>Anisakis</taxon>
        <taxon>Anisakis simplex complex</taxon>
    </lineage>
</organism>
<protein>
    <submittedName>
        <fullName evidence="2 4">Uncharacterized protein</fullName>
    </submittedName>
</protein>
<feature type="region of interest" description="Disordered" evidence="1">
    <location>
        <begin position="62"/>
        <end position="81"/>
    </location>
</feature>